<keyword evidence="3" id="KW-0812">Transmembrane</keyword>
<dbReference type="InterPro" id="IPR050198">
    <property type="entry name" value="Non-receptor_tyrosine_kinases"/>
</dbReference>
<dbReference type="InterPro" id="IPR000719">
    <property type="entry name" value="Prot_kinase_dom"/>
</dbReference>
<feature type="domain" description="Protein kinase" evidence="4">
    <location>
        <begin position="540"/>
        <end position="831"/>
    </location>
</feature>
<dbReference type="PANTHER" id="PTHR24418">
    <property type="entry name" value="TYROSINE-PROTEIN KINASE"/>
    <property type="match status" value="1"/>
</dbReference>
<dbReference type="Gene3D" id="1.10.510.10">
    <property type="entry name" value="Transferase(Phosphotransferase) domain 1"/>
    <property type="match status" value="1"/>
</dbReference>
<feature type="transmembrane region" description="Helical" evidence="3">
    <location>
        <begin position="14"/>
        <end position="33"/>
    </location>
</feature>
<name>A0AAD6TPN2_9AGAR</name>
<dbReference type="Proteomes" id="UP001222325">
    <property type="component" value="Unassembled WGS sequence"/>
</dbReference>
<evidence type="ECO:0000256" key="1">
    <source>
        <dbReference type="ARBA" id="ARBA00022741"/>
    </source>
</evidence>
<dbReference type="PROSITE" id="PS50011">
    <property type="entry name" value="PROTEIN_KINASE_DOM"/>
    <property type="match status" value="1"/>
</dbReference>
<keyword evidence="1" id="KW-0547">Nucleotide-binding</keyword>
<protein>
    <recommendedName>
        <fullName evidence="4">Protein kinase domain-containing protein</fullName>
    </recommendedName>
</protein>
<dbReference type="GO" id="GO:0004672">
    <property type="term" value="F:protein kinase activity"/>
    <property type="evidence" value="ECO:0007669"/>
    <property type="project" value="InterPro"/>
</dbReference>
<dbReference type="PROSITE" id="PS00109">
    <property type="entry name" value="PROTEIN_KINASE_TYR"/>
    <property type="match status" value="1"/>
</dbReference>
<comment type="caution">
    <text evidence="5">The sequence shown here is derived from an EMBL/GenBank/DDBJ whole genome shotgun (WGS) entry which is preliminary data.</text>
</comment>
<dbReference type="InterPro" id="IPR008266">
    <property type="entry name" value="Tyr_kinase_AS"/>
</dbReference>
<dbReference type="EMBL" id="JARJCN010000128">
    <property type="protein sequence ID" value="KAJ7070451.1"/>
    <property type="molecule type" value="Genomic_DNA"/>
</dbReference>
<proteinExistence type="predicted"/>
<evidence type="ECO:0000259" key="4">
    <source>
        <dbReference type="PROSITE" id="PS50011"/>
    </source>
</evidence>
<accession>A0AAD6TPN2</accession>
<keyword evidence="6" id="KW-1185">Reference proteome</keyword>
<dbReference type="InterPro" id="IPR011009">
    <property type="entry name" value="Kinase-like_dom_sf"/>
</dbReference>
<dbReference type="SUPFAM" id="SSF56112">
    <property type="entry name" value="Protein kinase-like (PK-like)"/>
    <property type="match status" value="1"/>
</dbReference>
<keyword evidence="3" id="KW-1133">Transmembrane helix</keyword>
<dbReference type="InterPro" id="IPR001245">
    <property type="entry name" value="Ser-Thr/Tyr_kinase_cat_dom"/>
</dbReference>
<evidence type="ECO:0000256" key="3">
    <source>
        <dbReference type="SAM" id="Phobius"/>
    </source>
</evidence>
<evidence type="ECO:0000313" key="6">
    <source>
        <dbReference type="Proteomes" id="UP001222325"/>
    </source>
</evidence>
<gene>
    <name evidence="5" type="ORF">B0H15DRAFT_895297</name>
</gene>
<evidence type="ECO:0000313" key="5">
    <source>
        <dbReference type="EMBL" id="KAJ7070451.1"/>
    </source>
</evidence>
<sequence>MIAVYILLDSRQSLMLIVYTIFNTALCLSEIYLREDFRKHMKGMIVLRALDYLVLADTTLNRKPTPKGTTPFKTPWSRLIILSRPSTGPISLPDDDDADDLLEMGVGDDDPAPPSHAPWEIPPDLVEDVLHWSQLSTQWDTHKALWISSDQKERHKTIALAVSRLLTSSTDKNTRTSVAVVDVAQTRSVFWPLTRGLAAALPEYRAALGDDPPSVIRDNSVHVPRLHAGKPDLSPWLYYDSNSGIIAKLITRHLYDIYKELDKARGSDLDSSDLQSARVPGPPRITLIIHGIRNNDQGDEVSDTIDKLEVKLKKLYKYVSIVAISSSKILRHVSDDDTVIMDYVCTLFVSESGNIIYSGKSPAPPAFYKNIFLLLVDGIHRTGGVRAEKLWSQLSNLALSGADVDQEDDVEDANETSSIFSALYKASQVRTQILELLSKIKVVSRSRINKRLLQDNAQIVGLLQRLVKHNLYKKDIQNLPREHAIALLNLTHYTLNRGLPDKVVVKDHKQFTLRTHRLLNWLAAYLQLLPDELAVHDVKLLSDHPIKHGGFSNIYHGKYKDPDGEEVEVALKVLKIFEEQSDEHRLLLHTKFTKEALVWHHLQHKNIVKFIGVDSATFPSPARAMVSPWMPLGSFLKYITEFSPSSMYALDVLCDIIEGLKYLHSVNVVHGDLCGRNILMDKRGRAMLTDFGLASFVDSDVTMKTSTRSGSIRWMAPELVLPPPGVAFKRTPESDIWAFGCVCCEIWSEGDVPFKDLGSDTGVIFAFSDEGEPALPYHPYAHATRPASPCPTSCGSSCCGASSTVPRIALPCRCWRMCCRMLRKRKNRNPT</sequence>
<reference evidence="5" key="1">
    <citation type="submission" date="2023-03" db="EMBL/GenBank/DDBJ databases">
        <title>Massive genome expansion in bonnet fungi (Mycena s.s.) driven by repeated elements and novel gene families across ecological guilds.</title>
        <authorList>
            <consortium name="Lawrence Berkeley National Laboratory"/>
            <person name="Harder C.B."/>
            <person name="Miyauchi S."/>
            <person name="Viragh M."/>
            <person name="Kuo A."/>
            <person name="Thoen E."/>
            <person name="Andreopoulos B."/>
            <person name="Lu D."/>
            <person name="Skrede I."/>
            <person name="Drula E."/>
            <person name="Henrissat B."/>
            <person name="Morin E."/>
            <person name="Kohler A."/>
            <person name="Barry K."/>
            <person name="LaButti K."/>
            <person name="Morin E."/>
            <person name="Salamov A."/>
            <person name="Lipzen A."/>
            <person name="Mereny Z."/>
            <person name="Hegedus B."/>
            <person name="Baldrian P."/>
            <person name="Stursova M."/>
            <person name="Weitz H."/>
            <person name="Taylor A."/>
            <person name="Grigoriev I.V."/>
            <person name="Nagy L.G."/>
            <person name="Martin F."/>
            <person name="Kauserud H."/>
        </authorList>
    </citation>
    <scope>NUCLEOTIDE SEQUENCE</scope>
    <source>
        <strain evidence="5">CBHHK173m</strain>
    </source>
</reference>
<keyword evidence="3" id="KW-0472">Membrane</keyword>
<evidence type="ECO:0000256" key="2">
    <source>
        <dbReference type="ARBA" id="ARBA00022840"/>
    </source>
</evidence>
<organism evidence="5 6">
    <name type="scientific">Mycena belliarum</name>
    <dbReference type="NCBI Taxonomy" id="1033014"/>
    <lineage>
        <taxon>Eukaryota</taxon>
        <taxon>Fungi</taxon>
        <taxon>Dikarya</taxon>
        <taxon>Basidiomycota</taxon>
        <taxon>Agaricomycotina</taxon>
        <taxon>Agaricomycetes</taxon>
        <taxon>Agaricomycetidae</taxon>
        <taxon>Agaricales</taxon>
        <taxon>Marasmiineae</taxon>
        <taxon>Mycenaceae</taxon>
        <taxon>Mycena</taxon>
    </lineage>
</organism>
<dbReference type="AlphaFoldDB" id="A0AAD6TPN2"/>
<dbReference type="GO" id="GO:0005524">
    <property type="term" value="F:ATP binding"/>
    <property type="evidence" value="ECO:0007669"/>
    <property type="project" value="UniProtKB-KW"/>
</dbReference>
<dbReference type="Pfam" id="PF07714">
    <property type="entry name" value="PK_Tyr_Ser-Thr"/>
    <property type="match status" value="1"/>
</dbReference>
<keyword evidence="2" id="KW-0067">ATP-binding</keyword>